<proteinExistence type="predicted"/>
<dbReference type="EMBL" id="CP026604">
    <property type="protein sequence ID" value="AWB68641.1"/>
    <property type="molecule type" value="Genomic_DNA"/>
</dbReference>
<dbReference type="Proteomes" id="UP000244441">
    <property type="component" value="Chromosome"/>
</dbReference>
<dbReference type="AlphaFoldDB" id="A0A2S0VWP7"/>
<evidence type="ECO:0000313" key="2">
    <source>
        <dbReference type="Proteomes" id="UP000244441"/>
    </source>
</evidence>
<dbReference type="KEGG" id="cate:C2869_20570"/>
<keyword evidence="2" id="KW-1185">Reference proteome</keyword>
<name>A0A2S0VWP7_9ALTE</name>
<accession>A0A2S0VWP7</accession>
<organism evidence="1 2">
    <name type="scientific">Saccharobesus litoralis</name>
    <dbReference type="NCBI Taxonomy" id="2172099"/>
    <lineage>
        <taxon>Bacteria</taxon>
        <taxon>Pseudomonadati</taxon>
        <taxon>Pseudomonadota</taxon>
        <taxon>Gammaproteobacteria</taxon>
        <taxon>Alteromonadales</taxon>
        <taxon>Alteromonadaceae</taxon>
        <taxon>Saccharobesus</taxon>
    </lineage>
</organism>
<dbReference type="OrthoDB" id="5900662at2"/>
<reference evidence="1 2" key="1">
    <citation type="submission" date="2018-01" db="EMBL/GenBank/DDBJ databases">
        <title>Genome sequence of a Cantenovulum-like bacteria.</title>
        <authorList>
            <person name="Tan W.R."/>
            <person name="Lau N.-S."/>
            <person name="Go F."/>
            <person name="Amirul A.-A.A."/>
        </authorList>
    </citation>
    <scope>NUCLEOTIDE SEQUENCE [LARGE SCALE GENOMIC DNA]</scope>
    <source>
        <strain evidence="1 2">CCB-QB4</strain>
    </source>
</reference>
<sequence length="92" mass="10129">MLSITVESDVVKLVGKLSRFDNFKGLSIPQPQNDFLSLDMAEFSTDTAGLAWLVKQKLLLEAAGVELKWHNVTDELVKLASISNVIDILGIE</sequence>
<evidence type="ECO:0000313" key="1">
    <source>
        <dbReference type="EMBL" id="AWB68641.1"/>
    </source>
</evidence>
<gene>
    <name evidence="1" type="ORF">C2869_20570</name>
</gene>
<evidence type="ECO:0008006" key="3">
    <source>
        <dbReference type="Google" id="ProtNLM"/>
    </source>
</evidence>
<dbReference type="RefSeq" id="WP_108604693.1">
    <property type="nucleotide sequence ID" value="NZ_CP026604.1"/>
</dbReference>
<protein>
    <recommendedName>
        <fullName evidence="3">STAS domain-containing protein</fullName>
    </recommendedName>
</protein>